<feature type="region of interest" description="Disordered" evidence="1">
    <location>
        <begin position="1"/>
        <end position="67"/>
    </location>
</feature>
<name>A0A8K0CCP1_IGNLU</name>
<proteinExistence type="predicted"/>
<accession>A0A8K0CCP1</accession>
<reference evidence="2" key="1">
    <citation type="submission" date="2019-08" db="EMBL/GenBank/DDBJ databases">
        <title>The genome of the North American firefly Photinus pyralis.</title>
        <authorList>
            <consortium name="Photinus pyralis genome working group"/>
            <person name="Fallon T.R."/>
            <person name="Sander Lower S.E."/>
            <person name="Weng J.-K."/>
        </authorList>
    </citation>
    <scope>NUCLEOTIDE SEQUENCE</scope>
    <source>
        <strain evidence="2">TRF0915ILg1</strain>
        <tissue evidence="2">Whole body</tissue>
    </source>
</reference>
<dbReference type="Proteomes" id="UP000801492">
    <property type="component" value="Unassembled WGS sequence"/>
</dbReference>
<protein>
    <submittedName>
        <fullName evidence="2">Uncharacterized protein</fullName>
    </submittedName>
</protein>
<organism evidence="2 3">
    <name type="scientific">Ignelater luminosus</name>
    <name type="common">Cucubano</name>
    <name type="synonym">Pyrophorus luminosus</name>
    <dbReference type="NCBI Taxonomy" id="2038154"/>
    <lineage>
        <taxon>Eukaryota</taxon>
        <taxon>Metazoa</taxon>
        <taxon>Ecdysozoa</taxon>
        <taxon>Arthropoda</taxon>
        <taxon>Hexapoda</taxon>
        <taxon>Insecta</taxon>
        <taxon>Pterygota</taxon>
        <taxon>Neoptera</taxon>
        <taxon>Endopterygota</taxon>
        <taxon>Coleoptera</taxon>
        <taxon>Polyphaga</taxon>
        <taxon>Elateriformia</taxon>
        <taxon>Elateroidea</taxon>
        <taxon>Elateridae</taxon>
        <taxon>Agrypninae</taxon>
        <taxon>Pyrophorini</taxon>
        <taxon>Ignelater</taxon>
    </lineage>
</organism>
<evidence type="ECO:0000313" key="3">
    <source>
        <dbReference type="Proteomes" id="UP000801492"/>
    </source>
</evidence>
<comment type="caution">
    <text evidence="2">The sequence shown here is derived from an EMBL/GenBank/DDBJ whole genome shotgun (WGS) entry which is preliminary data.</text>
</comment>
<keyword evidence="3" id="KW-1185">Reference proteome</keyword>
<dbReference type="OrthoDB" id="6783909at2759"/>
<evidence type="ECO:0000256" key="1">
    <source>
        <dbReference type="SAM" id="MobiDB-lite"/>
    </source>
</evidence>
<sequence length="130" mass="14558">MNRKSQSGNLAADTEKSFDDIEEAEPNTKIELTQPTEPTPGPSTENTEKRGCPASAIVGQSTPETANIETRPVKEVRLDNVGHLPVLYNNKNALRCKKPGCKGKSHLCDKCQVHLYVDKQQNYFFDYYTK</sequence>
<dbReference type="AlphaFoldDB" id="A0A8K0CCP1"/>
<dbReference type="EMBL" id="VTPC01090653">
    <property type="protein sequence ID" value="KAF2882108.1"/>
    <property type="molecule type" value="Genomic_DNA"/>
</dbReference>
<gene>
    <name evidence="2" type="ORF">ILUMI_24070</name>
</gene>
<evidence type="ECO:0000313" key="2">
    <source>
        <dbReference type="EMBL" id="KAF2882108.1"/>
    </source>
</evidence>
<feature type="compositionally biased region" description="Polar residues" evidence="1">
    <location>
        <begin position="58"/>
        <end position="67"/>
    </location>
</feature>